<proteinExistence type="predicted"/>
<organism evidence="1 2">
    <name type="scientific">Algoriphagus boritolerans DSM 17298 = JCM 18970</name>
    <dbReference type="NCBI Taxonomy" id="1120964"/>
    <lineage>
        <taxon>Bacteria</taxon>
        <taxon>Pseudomonadati</taxon>
        <taxon>Bacteroidota</taxon>
        <taxon>Cytophagia</taxon>
        <taxon>Cytophagales</taxon>
        <taxon>Cyclobacteriaceae</taxon>
        <taxon>Algoriphagus</taxon>
    </lineage>
</organism>
<dbReference type="EMBL" id="FNVR01000002">
    <property type="protein sequence ID" value="SEF57429.1"/>
    <property type="molecule type" value="Genomic_DNA"/>
</dbReference>
<gene>
    <name evidence="1" type="ORF">SAMN03080598_00673</name>
</gene>
<keyword evidence="2" id="KW-1185">Reference proteome</keyword>
<reference evidence="2" key="1">
    <citation type="submission" date="2016-10" db="EMBL/GenBank/DDBJ databases">
        <authorList>
            <person name="Varghese N."/>
            <person name="Submissions S."/>
        </authorList>
    </citation>
    <scope>NUCLEOTIDE SEQUENCE [LARGE SCALE GENOMIC DNA]</scope>
    <source>
        <strain evidence="2">DSM 17298</strain>
    </source>
</reference>
<dbReference type="Proteomes" id="UP000236736">
    <property type="component" value="Unassembled WGS sequence"/>
</dbReference>
<protein>
    <submittedName>
        <fullName evidence="1">Uncharacterized protein</fullName>
    </submittedName>
</protein>
<sequence>MPFIDILDKSKRIPFSIVIYGMQKIIFFLFTACSFVSNGYSQVAGDNLAYLPEYQAQLPYFQELITGGQYAEASRLIQGNPYFGSRQFENGTLTINGIVYPEVPLLYDSYLDQVVTFHPIFNQKILIKPEKIDGFVLSNGSSFRFIPGNSDFIHNQNGIYEVLGSGEFTALAKRYKSTKSLREMSQYDAVFLEKVAFFLWKNETFYPVSKANQAIAILGLNPKETKKQLRAAGVNFRQNPERFLQFLVTKSVEK</sequence>
<accession>A0A1H5T3T1</accession>
<dbReference type="STRING" id="1120964.GCA_001313265_03735"/>
<evidence type="ECO:0000313" key="1">
    <source>
        <dbReference type="EMBL" id="SEF57429.1"/>
    </source>
</evidence>
<dbReference type="AlphaFoldDB" id="A0A1H5T3T1"/>
<evidence type="ECO:0000313" key="2">
    <source>
        <dbReference type="Proteomes" id="UP000236736"/>
    </source>
</evidence>
<name>A0A1H5T3T1_9BACT</name>